<evidence type="ECO:0000313" key="2">
    <source>
        <dbReference type="EMBL" id="OIJ16633.1"/>
    </source>
</evidence>
<gene>
    <name evidence="2" type="ORF">BKP37_05205</name>
</gene>
<evidence type="ECO:0000313" key="3">
    <source>
        <dbReference type="Proteomes" id="UP000179524"/>
    </source>
</evidence>
<dbReference type="AlphaFoldDB" id="A0A1S2LWU1"/>
<keyword evidence="1" id="KW-0472">Membrane</keyword>
<accession>A0A1S2LWU1</accession>
<evidence type="ECO:0000256" key="1">
    <source>
        <dbReference type="SAM" id="Phobius"/>
    </source>
</evidence>
<keyword evidence="3" id="KW-1185">Reference proteome</keyword>
<protein>
    <submittedName>
        <fullName evidence="2">Uncharacterized protein</fullName>
    </submittedName>
</protein>
<sequence>MSNEPKELYDDINEIKTKIAILEDRQKQFGKIPTFEKIENMINRSIDSLPKEEKIIVLIQDTIRKENLVTKELLEKKIWKLKLWLYVSAVGLLSIGLKIFF</sequence>
<keyword evidence="1" id="KW-0812">Transmembrane</keyword>
<dbReference type="RefSeq" id="WP_071308617.1">
    <property type="nucleotide sequence ID" value="NZ_MLQR01000004.1"/>
</dbReference>
<dbReference type="Proteomes" id="UP000179524">
    <property type="component" value="Unassembled WGS sequence"/>
</dbReference>
<organism evidence="2 3">
    <name type="scientific">Anaerobacillus alkalilacustris</name>
    <dbReference type="NCBI Taxonomy" id="393763"/>
    <lineage>
        <taxon>Bacteria</taxon>
        <taxon>Bacillati</taxon>
        <taxon>Bacillota</taxon>
        <taxon>Bacilli</taxon>
        <taxon>Bacillales</taxon>
        <taxon>Bacillaceae</taxon>
        <taxon>Anaerobacillus</taxon>
    </lineage>
</organism>
<proteinExistence type="predicted"/>
<dbReference type="EMBL" id="MLQR01000004">
    <property type="protein sequence ID" value="OIJ16633.1"/>
    <property type="molecule type" value="Genomic_DNA"/>
</dbReference>
<feature type="transmembrane region" description="Helical" evidence="1">
    <location>
        <begin position="83"/>
        <end position="100"/>
    </location>
</feature>
<keyword evidence="1" id="KW-1133">Transmembrane helix</keyword>
<comment type="caution">
    <text evidence="2">The sequence shown here is derived from an EMBL/GenBank/DDBJ whole genome shotgun (WGS) entry which is preliminary data.</text>
</comment>
<name>A0A1S2LWU1_9BACI</name>
<reference evidence="2 3" key="1">
    <citation type="submission" date="2016-10" db="EMBL/GenBank/DDBJ databases">
        <title>Draft genome sequences of four alkaliphilic bacteria belonging to the Anaerobacillus genus.</title>
        <authorList>
            <person name="Bassil N.M."/>
            <person name="Lloyd J.R."/>
        </authorList>
    </citation>
    <scope>NUCLEOTIDE SEQUENCE [LARGE SCALE GENOMIC DNA]</scope>
    <source>
        <strain evidence="2 3">DSM 18345</strain>
    </source>
</reference>